<organism evidence="1 2">
    <name type="scientific">Chitinophaga dinghuensis</name>
    <dbReference type="NCBI Taxonomy" id="1539050"/>
    <lineage>
        <taxon>Bacteria</taxon>
        <taxon>Pseudomonadati</taxon>
        <taxon>Bacteroidota</taxon>
        <taxon>Chitinophagia</taxon>
        <taxon>Chitinophagales</taxon>
        <taxon>Chitinophagaceae</taxon>
        <taxon>Chitinophaga</taxon>
    </lineage>
</organism>
<comment type="caution">
    <text evidence="1">The sequence shown here is derived from an EMBL/GenBank/DDBJ whole genome shotgun (WGS) entry which is preliminary data.</text>
</comment>
<name>A0A327WF35_9BACT</name>
<proteinExistence type="predicted"/>
<dbReference type="OrthoDB" id="9803207at2"/>
<dbReference type="EMBL" id="QLMA01000001">
    <property type="protein sequence ID" value="RAJ87970.1"/>
    <property type="molecule type" value="Genomic_DNA"/>
</dbReference>
<evidence type="ECO:0008006" key="3">
    <source>
        <dbReference type="Google" id="ProtNLM"/>
    </source>
</evidence>
<sequence>MHEKHLFEYEYAVIRIVPRVEREEFLNVGVILYCRQKRFLHSLVELNEERLQCFAPATELNLVKEYLSAFTQICAGHPTGGPIAKGDAAARFRWLTANRSTILQTSRVHPGMTADPAATLERLLEELVK</sequence>
<dbReference type="AlphaFoldDB" id="A0A327WF35"/>
<dbReference type="Pfam" id="PF11236">
    <property type="entry name" value="DUF3037"/>
    <property type="match status" value="1"/>
</dbReference>
<evidence type="ECO:0000313" key="2">
    <source>
        <dbReference type="Proteomes" id="UP000249819"/>
    </source>
</evidence>
<accession>A0A327WF35</accession>
<protein>
    <recommendedName>
        <fullName evidence="3">DUF3037 family protein</fullName>
    </recommendedName>
</protein>
<dbReference type="Proteomes" id="UP000249819">
    <property type="component" value="Unassembled WGS sequence"/>
</dbReference>
<evidence type="ECO:0000313" key="1">
    <source>
        <dbReference type="EMBL" id="RAJ87970.1"/>
    </source>
</evidence>
<gene>
    <name evidence="1" type="ORF">CLV59_101735</name>
</gene>
<dbReference type="RefSeq" id="WP_111590632.1">
    <property type="nucleotide sequence ID" value="NZ_QLMA01000001.1"/>
</dbReference>
<keyword evidence="2" id="KW-1185">Reference proteome</keyword>
<reference evidence="1 2" key="1">
    <citation type="submission" date="2018-06" db="EMBL/GenBank/DDBJ databases">
        <title>Genomic Encyclopedia of Archaeal and Bacterial Type Strains, Phase II (KMG-II): from individual species to whole genera.</title>
        <authorList>
            <person name="Goeker M."/>
        </authorList>
    </citation>
    <scope>NUCLEOTIDE SEQUENCE [LARGE SCALE GENOMIC DNA]</scope>
    <source>
        <strain evidence="1 2">DSM 29821</strain>
    </source>
</reference>
<dbReference type="InterPro" id="IPR021398">
    <property type="entry name" value="DUF3037"/>
</dbReference>